<accession>A0A2S2CTV5</accession>
<evidence type="ECO:0000313" key="3">
    <source>
        <dbReference type="Proteomes" id="UP000245629"/>
    </source>
</evidence>
<dbReference type="KEGG" id="azz:DEW08_17830"/>
<evidence type="ECO:0008006" key="4">
    <source>
        <dbReference type="Google" id="ProtNLM"/>
    </source>
</evidence>
<dbReference type="AlphaFoldDB" id="A0A2S2CTV5"/>
<protein>
    <recommendedName>
        <fullName evidence="4">DUF5652 domain-containing protein</fullName>
    </recommendedName>
</protein>
<keyword evidence="1" id="KW-1133">Transmembrane helix</keyword>
<sequence length="71" mass="8197">MSFFSSLEPWQLYLFISLVLTYSMVAGGWVLAKAGRSPLWILLLLIPYVNVLAVWAFAYIRWPFVDGRRGE</sequence>
<gene>
    <name evidence="2" type="ORF">DEW08_17830</name>
</gene>
<keyword evidence="1" id="KW-0472">Membrane</keyword>
<feature type="transmembrane region" description="Helical" evidence="1">
    <location>
        <begin position="39"/>
        <end position="60"/>
    </location>
</feature>
<feature type="transmembrane region" description="Helical" evidence="1">
    <location>
        <begin position="12"/>
        <end position="32"/>
    </location>
</feature>
<dbReference type="EMBL" id="CP029353">
    <property type="protein sequence ID" value="AWK87800.1"/>
    <property type="molecule type" value="Genomic_DNA"/>
</dbReference>
<proteinExistence type="predicted"/>
<dbReference type="RefSeq" id="WP_109329331.1">
    <property type="nucleotide sequence ID" value="NZ_CP029353.1"/>
</dbReference>
<reference evidence="3" key="1">
    <citation type="submission" date="2018-05" db="EMBL/GenBank/DDBJ databases">
        <title>Azospirillum thermophila sp. nov., a novel isolated from hot spring.</title>
        <authorList>
            <person name="Zhao Z."/>
        </authorList>
    </citation>
    <scope>NUCLEOTIDE SEQUENCE [LARGE SCALE GENOMIC DNA]</scope>
    <source>
        <strain evidence="3">CFH 70021</strain>
    </source>
</reference>
<dbReference type="OrthoDB" id="123194at2"/>
<name>A0A2S2CTV5_9PROT</name>
<organism evidence="2 3">
    <name type="scientific">Azospirillum thermophilum</name>
    <dbReference type="NCBI Taxonomy" id="2202148"/>
    <lineage>
        <taxon>Bacteria</taxon>
        <taxon>Pseudomonadati</taxon>
        <taxon>Pseudomonadota</taxon>
        <taxon>Alphaproteobacteria</taxon>
        <taxon>Rhodospirillales</taxon>
        <taxon>Azospirillaceae</taxon>
        <taxon>Azospirillum</taxon>
    </lineage>
</organism>
<evidence type="ECO:0000256" key="1">
    <source>
        <dbReference type="SAM" id="Phobius"/>
    </source>
</evidence>
<keyword evidence="1" id="KW-0812">Transmembrane</keyword>
<dbReference type="Proteomes" id="UP000245629">
    <property type="component" value="Chromosome 2"/>
</dbReference>
<keyword evidence="3" id="KW-1185">Reference proteome</keyword>
<evidence type="ECO:0000313" key="2">
    <source>
        <dbReference type="EMBL" id="AWK87800.1"/>
    </source>
</evidence>